<gene>
    <name evidence="3" type="ORF">ACFSDB_18315</name>
</gene>
<name>A0ABW4QMI3_9BACL</name>
<dbReference type="RefSeq" id="WP_204893318.1">
    <property type="nucleotide sequence ID" value="NZ_JBHUFW010000025.1"/>
</dbReference>
<keyword evidence="1" id="KW-0732">Signal</keyword>
<organism evidence="3 4">
    <name type="scientific">Planococcus chinensis</name>
    <dbReference type="NCBI Taxonomy" id="272917"/>
    <lineage>
        <taxon>Bacteria</taxon>
        <taxon>Bacillati</taxon>
        <taxon>Bacillota</taxon>
        <taxon>Bacilli</taxon>
        <taxon>Bacillales</taxon>
        <taxon>Caryophanaceae</taxon>
        <taxon>Planococcus</taxon>
    </lineage>
</organism>
<feature type="chain" id="PRO_5047226945" evidence="1">
    <location>
        <begin position="28"/>
        <end position="240"/>
    </location>
</feature>
<accession>A0ABW4QMI3</accession>
<keyword evidence="4" id="KW-1185">Reference proteome</keyword>
<dbReference type="SUPFAM" id="SSF53474">
    <property type="entry name" value="alpha/beta-Hydrolases"/>
    <property type="match status" value="1"/>
</dbReference>
<sequence length="240" mass="25734">MKKWSIRLLLAVAVLLLAAAAGFVAYAQFDYGPSKELLARVDLAAIERDGSGLVFHPENANGKGVILYQGAKVEAAAYAYLAEKLQAAGYTVSIPDMPLKFPILAADRADEVIAAYPAVEKWFIGGHSLGGVAAAQYAEEHQDELGGLYFLAAYPSGDFALSDLPMLSVSAENDGLTTAQDIEGRRMQFSANSEFIEIAGGNHAQFGVYGEQKNDLPAEIGPFEQQDQTAEALINWMANK</sequence>
<dbReference type="Pfam" id="PF12695">
    <property type="entry name" value="Abhydrolase_5"/>
    <property type="match status" value="1"/>
</dbReference>
<evidence type="ECO:0000313" key="4">
    <source>
        <dbReference type="Proteomes" id="UP001597273"/>
    </source>
</evidence>
<dbReference type="GO" id="GO:0016787">
    <property type="term" value="F:hydrolase activity"/>
    <property type="evidence" value="ECO:0007669"/>
    <property type="project" value="UniProtKB-KW"/>
</dbReference>
<dbReference type="InterPro" id="IPR029058">
    <property type="entry name" value="AB_hydrolase_fold"/>
</dbReference>
<comment type="caution">
    <text evidence="3">The sequence shown here is derived from an EMBL/GenBank/DDBJ whole genome shotgun (WGS) entry which is preliminary data.</text>
</comment>
<feature type="signal peptide" evidence="1">
    <location>
        <begin position="1"/>
        <end position="27"/>
    </location>
</feature>
<dbReference type="Proteomes" id="UP001597273">
    <property type="component" value="Unassembled WGS sequence"/>
</dbReference>
<protein>
    <submittedName>
        <fullName evidence="3">Alpha/beta hydrolase</fullName>
    </submittedName>
</protein>
<dbReference type="EMBL" id="JBHUFW010000025">
    <property type="protein sequence ID" value="MFD1864852.1"/>
    <property type="molecule type" value="Genomic_DNA"/>
</dbReference>
<reference evidence="4" key="1">
    <citation type="journal article" date="2019" name="Int. J. Syst. Evol. Microbiol.">
        <title>The Global Catalogue of Microorganisms (GCM) 10K type strain sequencing project: providing services to taxonomists for standard genome sequencing and annotation.</title>
        <authorList>
            <consortium name="The Broad Institute Genomics Platform"/>
            <consortium name="The Broad Institute Genome Sequencing Center for Infectious Disease"/>
            <person name="Wu L."/>
            <person name="Ma J."/>
        </authorList>
    </citation>
    <scope>NUCLEOTIDE SEQUENCE [LARGE SCALE GENOMIC DNA]</scope>
    <source>
        <strain evidence="4">CGMCC 1.15475</strain>
    </source>
</reference>
<proteinExistence type="predicted"/>
<dbReference type="Gene3D" id="3.40.50.1820">
    <property type="entry name" value="alpha/beta hydrolase"/>
    <property type="match status" value="1"/>
</dbReference>
<evidence type="ECO:0000256" key="1">
    <source>
        <dbReference type="SAM" id="SignalP"/>
    </source>
</evidence>
<feature type="domain" description="Alpha/beta hydrolase fold-5" evidence="2">
    <location>
        <begin position="64"/>
        <end position="226"/>
    </location>
</feature>
<evidence type="ECO:0000313" key="3">
    <source>
        <dbReference type="EMBL" id="MFD1864852.1"/>
    </source>
</evidence>
<dbReference type="InterPro" id="IPR029059">
    <property type="entry name" value="AB_hydrolase_5"/>
</dbReference>
<evidence type="ECO:0000259" key="2">
    <source>
        <dbReference type="Pfam" id="PF12695"/>
    </source>
</evidence>
<keyword evidence="3" id="KW-0378">Hydrolase</keyword>